<comment type="similarity">
    <text evidence="1">Belongs to the MecA family.</text>
</comment>
<dbReference type="RefSeq" id="WP_103082824.1">
    <property type="nucleotide sequence ID" value="NZ_CP021850.1"/>
</dbReference>
<reference evidence="2 3" key="1">
    <citation type="submission" date="2017-06" db="EMBL/GenBank/DDBJ databases">
        <title>Investigating the central metabolism of Clostridium thermosuccinogenes.</title>
        <authorList>
            <person name="Koendjbiharie J.G."/>
            <person name="van Kranenburg R."/>
        </authorList>
    </citation>
    <scope>NUCLEOTIDE SEQUENCE [LARGE SCALE GENOMIC DNA]</scope>
    <source>
        <strain evidence="2 3">DSM 5806</strain>
    </source>
</reference>
<protein>
    <submittedName>
        <fullName evidence="2">NDP-hexose 2,3-dehydratase</fullName>
    </submittedName>
</protein>
<dbReference type="InterPro" id="IPR038471">
    <property type="entry name" value="MecA_C_sf"/>
</dbReference>
<dbReference type="Gene3D" id="3.30.70.1950">
    <property type="match status" value="1"/>
</dbReference>
<name>A0A2K2F581_9CLOT</name>
<dbReference type="OrthoDB" id="2085234at2"/>
<dbReference type="PANTHER" id="PTHR39161:SF1">
    <property type="entry name" value="ADAPTER PROTEIN MECA 1"/>
    <property type="match status" value="1"/>
</dbReference>
<organism evidence="2 3">
    <name type="scientific">Clostridium thermosuccinogenes</name>
    <dbReference type="NCBI Taxonomy" id="84032"/>
    <lineage>
        <taxon>Bacteria</taxon>
        <taxon>Bacillati</taxon>
        <taxon>Bacillota</taxon>
        <taxon>Clostridia</taxon>
        <taxon>Eubacteriales</taxon>
        <taxon>Clostridiaceae</taxon>
        <taxon>Clostridium</taxon>
    </lineage>
</organism>
<proteinExistence type="inferred from homology"/>
<dbReference type="AlphaFoldDB" id="A0A2K2F581"/>
<dbReference type="PANTHER" id="PTHR39161">
    <property type="entry name" value="ADAPTER PROTEIN MECA"/>
    <property type="match status" value="1"/>
</dbReference>
<keyword evidence="3" id="KW-1185">Reference proteome</keyword>
<dbReference type="KEGG" id="cthd:CDO33_15440"/>
<dbReference type="InterPro" id="IPR008681">
    <property type="entry name" value="Neg-reg_MecA"/>
</dbReference>
<dbReference type="Pfam" id="PF05389">
    <property type="entry name" value="MecA"/>
    <property type="match status" value="1"/>
</dbReference>
<comment type="caution">
    <text evidence="2">The sequence shown here is derived from an EMBL/GenBank/DDBJ whole genome shotgun (WGS) entry which is preliminary data.</text>
</comment>
<dbReference type="Proteomes" id="UP000236151">
    <property type="component" value="Unassembled WGS sequence"/>
</dbReference>
<sequence>MKIERIGENKIKITISMDDLEERNIDLTSLNYNSPAAQELFWDMMEEAEAQFGFDLSDSQLVIEPVPDSDTGFIIMITKVDDDEESFESIQKYIKNRFKRNDLKAKKRNRKVYSSLLIYSFREFDDLCELCKKISSMYCGDSSVYKLKGIYYLALTRNCFTAGDAKMLEALLGEYGRKVHNPGFFEGYLNEYGETVIDHNSIEVINKYF</sequence>
<dbReference type="EMBL" id="NIOJ01000059">
    <property type="protein sequence ID" value="PNT95777.1"/>
    <property type="molecule type" value="Genomic_DNA"/>
</dbReference>
<evidence type="ECO:0000313" key="3">
    <source>
        <dbReference type="Proteomes" id="UP000236151"/>
    </source>
</evidence>
<gene>
    <name evidence="2" type="ORF">CDQ84_16410</name>
</gene>
<accession>A0A2K2F581</accession>
<evidence type="ECO:0000313" key="2">
    <source>
        <dbReference type="EMBL" id="PNT95777.1"/>
    </source>
</evidence>
<evidence type="ECO:0000256" key="1">
    <source>
        <dbReference type="ARBA" id="ARBA00005397"/>
    </source>
</evidence>